<dbReference type="AlphaFoldDB" id="A0A9N9B0X9"/>
<feature type="coiled-coil region" evidence="1">
    <location>
        <begin position="54"/>
        <end position="81"/>
    </location>
</feature>
<feature type="region of interest" description="Disordered" evidence="2">
    <location>
        <begin position="133"/>
        <end position="221"/>
    </location>
</feature>
<evidence type="ECO:0000313" key="4">
    <source>
        <dbReference type="Proteomes" id="UP000789342"/>
    </source>
</evidence>
<comment type="caution">
    <text evidence="3">The sequence shown here is derived from an EMBL/GenBank/DDBJ whole genome shotgun (WGS) entry which is preliminary data.</text>
</comment>
<keyword evidence="1" id="KW-0175">Coiled coil</keyword>
<evidence type="ECO:0000313" key="3">
    <source>
        <dbReference type="EMBL" id="CAG8549575.1"/>
    </source>
</evidence>
<gene>
    <name evidence="3" type="ORF">AMORRO_LOCUS5510</name>
</gene>
<name>A0A9N9B0X9_9GLOM</name>
<feature type="compositionally biased region" description="Pro residues" evidence="2">
    <location>
        <begin position="194"/>
        <end position="213"/>
    </location>
</feature>
<dbReference type="Proteomes" id="UP000789342">
    <property type="component" value="Unassembled WGS sequence"/>
</dbReference>
<reference evidence="3" key="1">
    <citation type="submission" date="2021-06" db="EMBL/GenBank/DDBJ databases">
        <authorList>
            <person name="Kallberg Y."/>
            <person name="Tangrot J."/>
            <person name="Rosling A."/>
        </authorList>
    </citation>
    <scope>NUCLEOTIDE SEQUENCE</scope>
    <source>
        <strain evidence="3">CL551</strain>
    </source>
</reference>
<evidence type="ECO:0000256" key="2">
    <source>
        <dbReference type="SAM" id="MobiDB-lite"/>
    </source>
</evidence>
<proteinExistence type="predicted"/>
<evidence type="ECO:0000256" key="1">
    <source>
        <dbReference type="SAM" id="Coils"/>
    </source>
</evidence>
<dbReference type="EMBL" id="CAJVPV010003339">
    <property type="protein sequence ID" value="CAG8549575.1"/>
    <property type="molecule type" value="Genomic_DNA"/>
</dbReference>
<accession>A0A9N9B0X9</accession>
<protein>
    <submittedName>
        <fullName evidence="3">15306_t:CDS:1</fullName>
    </submittedName>
</protein>
<sequence length="281" mass="31222">MYRQNGEKDPEFILDTKTVYGADSSLIGSEHLRHENGLKEYWDGVEQECKRRDITNHKAEIERVLRNLSELNEQLQIKEADFSNHSNVGDFVEGFGEDLGGNSDGGPVCGDNNSSSDFGSNYNYVGNFAEDFGDDLGGDSDRGSVDENTSDTLSGIVGTQNSQRKINRKRRDAQRNVNYNVGPSSKRRRKNKPTPSPSPSPQPPSSPQLPPQSPISLLLSSPQISLPPLPIPPHRDRICNLIVGLLKDEVMVDSAPGVKRRWVEEIEKNINIMYHGLVPKL</sequence>
<organism evidence="3 4">
    <name type="scientific">Acaulospora morrowiae</name>
    <dbReference type="NCBI Taxonomy" id="94023"/>
    <lineage>
        <taxon>Eukaryota</taxon>
        <taxon>Fungi</taxon>
        <taxon>Fungi incertae sedis</taxon>
        <taxon>Mucoromycota</taxon>
        <taxon>Glomeromycotina</taxon>
        <taxon>Glomeromycetes</taxon>
        <taxon>Diversisporales</taxon>
        <taxon>Acaulosporaceae</taxon>
        <taxon>Acaulospora</taxon>
    </lineage>
</organism>
<keyword evidence="4" id="KW-1185">Reference proteome</keyword>
<feature type="compositionally biased region" description="Polar residues" evidence="2">
    <location>
        <begin position="150"/>
        <end position="164"/>
    </location>
</feature>